<organism evidence="7 8">
    <name type="scientific">Thermosporothrix hazakensis</name>
    <dbReference type="NCBI Taxonomy" id="644383"/>
    <lineage>
        <taxon>Bacteria</taxon>
        <taxon>Bacillati</taxon>
        <taxon>Chloroflexota</taxon>
        <taxon>Ktedonobacteria</taxon>
        <taxon>Ktedonobacterales</taxon>
        <taxon>Thermosporotrichaceae</taxon>
        <taxon>Thermosporothrix</taxon>
    </lineage>
</organism>
<dbReference type="RefSeq" id="WP_170142405.1">
    <property type="nucleotide sequence ID" value="NZ_BIFX01000001.1"/>
</dbReference>
<evidence type="ECO:0000313" key="7">
    <source>
        <dbReference type="EMBL" id="PZW34432.1"/>
    </source>
</evidence>
<dbReference type="PANTHER" id="PTHR23528">
    <property type="match status" value="1"/>
</dbReference>
<feature type="transmembrane region" description="Helical" evidence="5">
    <location>
        <begin position="382"/>
        <end position="402"/>
    </location>
</feature>
<evidence type="ECO:0000256" key="3">
    <source>
        <dbReference type="ARBA" id="ARBA00022989"/>
    </source>
</evidence>
<protein>
    <submittedName>
        <fullName evidence="7">Na+/melibiose symporter-like transporter</fullName>
    </submittedName>
</protein>
<evidence type="ECO:0000256" key="1">
    <source>
        <dbReference type="ARBA" id="ARBA00004651"/>
    </source>
</evidence>
<dbReference type="PANTHER" id="PTHR23528:SF1">
    <property type="entry name" value="MAJOR FACILITATOR SUPERFAMILY (MFS) PROFILE DOMAIN-CONTAINING PROTEIN"/>
    <property type="match status" value="1"/>
</dbReference>
<evidence type="ECO:0000256" key="4">
    <source>
        <dbReference type="ARBA" id="ARBA00023136"/>
    </source>
</evidence>
<dbReference type="EMBL" id="QKUF01000002">
    <property type="protein sequence ID" value="PZW34432.1"/>
    <property type="molecule type" value="Genomic_DNA"/>
</dbReference>
<feature type="transmembrane region" description="Helical" evidence="5">
    <location>
        <begin position="31"/>
        <end position="51"/>
    </location>
</feature>
<dbReference type="InterPro" id="IPR011701">
    <property type="entry name" value="MFS"/>
</dbReference>
<evidence type="ECO:0000256" key="5">
    <source>
        <dbReference type="SAM" id="Phobius"/>
    </source>
</evidence>
<feature type="transmembrane region" description="Helical" evidence="5">
    <location>
        <begin position="106"/>
        <end position="125"/>
    </location>
</feature>
<keyword evidence="8" id="KW-1185">Reference proteome</keyword>
<evidence type="ECO:0000259" key="6">
    <source>
        <dbReference type="PROSITE" id="PS50850"/>
    </source>
</evidence>
<gene>
    <name evidence="7" type="ORF">EI42_01269</name>
</gene>
<dbReference type="SUPFAM" id="SSF103473">
    <property type="entry name" value="MFS general substrate transporter"/>
    <property type="match status" value="1"/>
</dbReference>
<dbReference type="Proteomes" id="UP000248806">
    <property type="component" value="Unassembled WGS sequence"/>
</dbReference>
<proteinExistence type="predicted"/>
<comment type="subcellular location">
    <subcellularLocation>
        <location evidence="1">Cell membrane</location>
        <topology evidence="1">Multi-pass membrane protein</topology>
    </subcellularLocation>
</comment>
<sequence>MENVAFPTKAASIHPNGQPEALAIPTKRVSIGFLIALTLAQMSLFLCYGGIGSILLPMQIGELDPVNKVSSLGLVTGVAVLLALIGNPLAGALSDRTSSRFGRRRPWIFFGAIVSALALALMMMAKNVAMIFIGWSAFQLCSNFILAALSAIIPDQVPEEQRGTASGIIGLSASIGMVLGSVMVGMIIRNAQTSYLVMLITLLIVLIPFALLMKDKHLPKEYVQSFSLIGFLKNFWINPRKHPDFAWAWLTRFIPFFGYFLTANYMFYFLQDAVHYDKLFPGQGVEQGASQLQIVMMVTSLVFTVLGGILSDRFRSRKLFIVIGCAIMAVPLVVLGTIPSWTVIMIMMGLVGVGFGMYTSVDGALVTQVLPSAENRGKDMGIINIANTLPQSLAPAFASIIINATHSYFMLFLVGAVIALLGTLTVRPIKSVR</sequence>
<feature type="transmembrane region" description="Helical" evidence="5">
    <location>
        <begin position="249"/>
        <end position="270"/>
    </location>
</feature>
<feature type="transmembrane region" description="Helical" evidence="5">
    <location>
        <begin position="71"/>
        <end position="94"/>
    </location>
</feature>
<keyword evidence="2 5" id="KW-0812">Transmembrane</keyword>
<evidence type="ECO:0000313" key="8">
    <source>
        <dbReference type="Proteomes" id="UP000248806"/>
    </source>
</evidence>
<feature type="transmembrane region" description="Helical" evidence="5">
    <location>
        <begin position="408"/>
        <end position="426"/>
    </location>
</feature>
<accession>A0A326UBM7</accession>
<keyword evidence="3 5" id="KW-1133">Transmembrane helix</keyword>
<dbReference type="PROSITE" id="PS50850">
    <property type="entry name" value="MFS"/>
    <property type="match status" value="1"/>
</dbReference>
<feature type="transmembrane region" description="Helical" evidence="5">
    <location>
        <begin position="131"/>
        <end position="153"/>
    </location>
</feature>
<dbReference type="InterPro" id="IPR020846">
    <property type="entry name" value="MFS_dom"/>
</dbReference>
<feature type="transmembrane region" description="Helical" evidence="5">
    <location>
        <begin position="165"/>
        <end position="188"/>
    </location>
</feature>
<keyword evidence="4 5" id="KW-0472">Membrane</keyword>
<dbReference type="GO" id="GO:0005886">
    <property type="term" value="C:plasma membrane"/>
    <property type="evidence" value="ECO:0007669"/>
    <property type="project" value="UniProtKB-SubCell"/>
</dbReference>
<dbReference type="GO" id="GO:0022857">
    <property type="term" value="F:transmembrane transporter activity"/>
    <property type="evidence" value="ECO:0007669"/>
    <property type="project" value="InterPro"/>
</dbReference>
<dbReference type="CDD" id="cd06174">
    <property type="entry name" value="MFS"/>
    <property type="match status" value="1"/>
</dbReference>
<name>A0A326UBM7_THEHA</name>
<feature type="transmembrane region" description="Helical" evidence="5">
    <location>
        <begin position="194"/>
        <end position="212"/>
    </location>
</feature>
<feature type="transmembrane region" description="Helical" evidence="5">
    <location>
        <begin position="290"/>
        <end position="310"/>
    </location>
</feature>
<feature type="transmembrane region" description="Helical" evidence="5">
    <location>
        <begin position="344"/>
        <end position="370"/>
    </location>
</feature>
<feature type="transmembrane region" description="Helical" evidence="5">
    <location>
        <begin position="319"/>
        <end position="338"/>
    </location>
</feature>
<reference evidence="7 8" key="1">
    <citation type="submission" date="2018-06" db="EMBL/GenBank/DDBJ databases">
        <title>Genomic Encyclopedia of Archaeal and Bacterial Type Strains, Phase II (KMG-II): from individual species to whole genera.</title>
        <authorList>
            <person name="Goeker M."/>
        </authorList>
    </citation>
    <scope>NUCLEOTIDE SEQUENCE [LARGE SCALE GENOMIC DNA]</scope>
    <source>
        <strain evidence="7 8">ATCC BAA-1881</strain>
    </source>
</reference>
<dbReference type="Pfam" id="PF07690">
    <property type="entry name" value="MFS_1"/>
    <property type="match status" value="2"/>
</dbReference>
<dbReference type="AlphaFoldDB" id="A0A326UBM7"/>
<evidence type="ECO:0000256" key="2">
    <source>
        <dbReference type="ARBA" id="ARBA00022692"/>
    </source>
</evidence>
<dbReference type="Gene3D" id="1.20.1250.20">
    <property type="entry name" value="MFS general substrate transporter like domains"/>
    <property type="match status" value="2"/>
</dbReference>
<feature type="domain" description="Major facilitator superfamily (MFS) profile" evidence="6">
    <location>
        <begin position="33"/>
        <end position="433"/>
    </location>
</feature>
<dbReference type="InterPro" id="IPR036259">
    <property type="entry name" value="MFS_trans_sf"/>
</dbReference>
<comment type="caution">
    <text evidence="7">The sequence shown here is derived from an EMBL/GenBank/DDBJ whole genome shotgun (WGS) entry which is preliminary data.</text>
</comment>